<protein>
    <submittedName>
        <fullName evidence="4">DNA repair protein RadC</fullName>
    </submittedName>
</protein>
<dbReference type="InterPro" id="IPR025657">
    <property type="entry name" value="RadC_JAB"/>
</dbReference>
<evidence type="ECO:0000313" key="5">
    <source>
        <dbReference type="Proteomes" id="UP000239549"/>
    </source>
</evidence>
<keyword evidence="2" id="KW-0482">Metalloprotease</keyword>
<keyword evidence="2" id="KW-0645">Protease</keyword>
<accession>A0A2L2X9F5</accession>
<dbReference type="PANTHER" id="PTHR30471">
    <property type="entry name" value="DNA REPAIR PROTEIN RADC"/>
    <property type="match status" value="1"/>
</dbReference>
<name>A0A2L2X9F5_9FIRM</name>
<evidence type="ECO:0000259" key="3">
    <source>
        <dbReference type="Pfam" id="PF04002"/>
    </source>
</evidence>
<organism evidence="4 5">
    <name type="scientific">Desulfocucumis palustris</name>
    <dbReference type="NCBI Taxonomy" id="1898651"/>
    <lineage>
        <taxon>Bacteria</taxon>
        <taxon>Bacillati</taxon>
        <taxon>Bacillota</taxon>
        <taxon>Clostridia</taxon>
        <taxon>Eubacteriales</taxon>
        <taxon>Desulfocucumaceae</taxon>
        <taxon>Desulfocucumis</taxon>
    </lineage>
</organism>
<dbReference type="InterPro" id="IPR001405">
    <property type="entry name" value="UPF0758"/>
</dbReference>
<comment type="caution">
    <text evidence="4">The sequence shown here is derived from an EMBL/GenBank/DDBJ whole genome shotgun (WGS) entry which is preliminary data.</text>
</comment>
<evidence type="ECO:0000256" key="1">
    <source>
        <dbReference type="ARBA" id="ARBA00010243"/>
    </source>
</evidence>
<reference evidence="5" key="1">
    <citation type="submission" date="2018-02" db="EMBL/GenBank/DDBJ databases">
        <title>Genome sequence of Desulfocucumis palustris strain NAW-5.</title>
        <authorList>
            <person name="Watanabe M."/>
            <person name="Kojima H."/>
            <person name="Fukui M."/>
        </authorList>
    </citation>
    <scope>NUCLEOTIDE SEQUENCE [LARGE SCALE GENOMIC DNA]</scope>
    <source>
        <strain evidence="5">NAW-5</strain>
    </source>
</reference>
<evidence type="ECO:0000313" key="4">
    <source>
        <dbReference type="EMBL" id="GBF32887.1"/>
    </source>
</evidence>
<comment type="similarity">
    <text evidence="1">Belongs to the UPF0758 family.</text>
</comment>
<dbReference type="GO" id="GO:0008237">
    <property type="term" value="F:metallopeptidase activity"/>
    <property type="evidence" value="ECO:0007669"/>
    <property type="project" value="UniProtKB-KW"/>
</dbReference>
<dbReference type="PANTHER" id="PTHR30471:SF3">
    <property type="entry name" value="UPF0758 PROTEIN YEES-RELATED"/>
    <property type="match status" value="1"/>
</dbReference>
<gene>
    <name evidence="4" type="ORF">DCCM_1984</name>
</gene>
<keyword evidence="2" id="KW-0378">Hydrolase</keyword>
<feature type="domain" description="RadC-like JAB" evidence="3">
    <location>
        <begin position="2"/>
        <end position="40"/>
    </location>
</feature>
<keyword evidence="5" id="KW-1185">Reference proteome</keyword>
<sequence>MEDIDVTKRLVEAGNIIGIEILDHVVVGFSGFLSFKEKGLL</sequence>
<proteinExistence type="inferred from homology"/>
<dbReference type="EMBL" id="BFAV01000065">
    <property type="protein sequence ID" value="GBF32887.1"/>
    <property type="molecule type" value="Genomic_DNA"/>
</dbReference>
<dbReference type="Pfam" id="PF04002">
    <property type="entry name" value="RadC"/>
    <property type="match status" value="1"/>
</dbReference>
<dbReference type="AlphaFoldDB" id="A0A2L2X9F5"/>
<evidence type="ECO:0000256" key="2">
    <source>
        <dbReference type="ARBA" id="ARBA00023049"/>
    </source>
</evidence>
<dbReference type="Gene3D" id="3.40.140.10">
    <property type="entry name" value="Cytidine Deaminase, domain 2"/>
    <property type="match status" value="1"/>
</dbReference>
<dbReference type="Proteomes" id="UP000239549">
    <property type="component" value="Unassembled WGS sequence"/>
</dbReference>